<evidence type="ECO:0000256" key="5">
    <source>
        <dbReference type="ARBA" id="ARBA00022490"/>
    </source>
</evidence>
<keyword evidence="8" id="KW-0949">S-adenosyl-L-methionine</keyword>
<dbReference type="PANTHER" id="PTHR11579">
    <property type="entry name" value="PROTEIN-L-ISOASPARTATE O-METHYLTRANSFERASE"/>
    <property type="match status" value="1"/>
</dbReference>
<dbReference type="AlphaFoldDB" id="A0A4Y3R9E2"/>
<comment type="similarity">
    <text evidence="2">Belongs to the methyltransferase superfamily. L-isoaspartyl/D-aspartyl protein methyltransferase family.</text>
</comment>
<dbReference type="Proteomes" id="UP000319210">
    <property type="component" value="Unassembled WGS sequence"/>
</dbReference>
<dbReference type="Gene3D" id="3.40.50.150">
    <property type="entry name" value="Vaccinia Virus protein VP39"/>
    <property type="match status" value="1"/>
</dbReference>
<name>A0A4Y3R9E2_STRCI</name>
<dbReference type="PANTHER" id="PTHR11579:SF0">
    <property type="entry name" value="PROTEIN-L-ISOASPARTATE(D-ASPARTATE) O-METHYLTRANSFERASE"/>
    <property type="match status" value="1"/>
</dbReference>
<evidence type="ECO:0000256" key="6">
    <source>
        <dbReference type="ARBA" id="ARBA00022603"/>
    </source>
</evidence>
<evidence type="ECO:0000256" key="3">
    <source>
        <dbReference type="ARBA" id="ARBA00011890"/>
    </source>
</evidence>
<dbReference type="CDD" id="cd02440">
    <property type="entry name" value="AdoMet_MTases"/>
    <property type="match status" value="1"/>
</dbReference>
<evidence type="ECO:0000256" key="7">
    <source>
        <dbReference type="ARBA" id="ARBA00022679"/>
    </source>
</evidence>
<keyword evidence="7 12" id="KW-0808">Transferase</keyword>
<keyword evidence="5" id="KW-0963">Cytoplasm</keyword>
<dbReference type="OrthoDB" id="5143400at2"/>
<protein>
    <recommendedName>
        <fullName evidence="4">Protein-L-isoaspartate O-methyltransferase</fullName>
        <ecNumber evidence="3">2.1.1.77</ecNumber>
    </recommendedName>
    <alternativeName>
        <fullName evidence="11">L-isoaspartyl protein carboxyl methyltransferase</fullName>
    </alternativeName>
    <alternativeName>
        <fullName evidence="9">Protein L-isoaspartyl methyltransferase</fullName>
    </alternativeName>
    <alternativeName>
        <fullName evidence="10">Protein-beta-aspartate methyltransferase</fullName>
    </alternativeName>
</protein>
<evidence type="ECO:0000313" key="12">
    <source>
        <dbReference type="EMBL" id="GEB54375.1"/>
    </source>
</evidence>
<dbReference type="InterPro" id="IPR000682">
    <property type="entry name" value="PCMT"/>
</dbReference>
<evidence type="ECO:0000256" key="9">
    <source>
        <dbReference type="ARBA" id="ARBA00030757"/>
    </source>
</evidence>
<evidence type="ECO:0000256" key="1">
    <source>
        <dbReference type="ARBA" id="ARBA00004496"/>
    </source>
</evidence>
<keyword evidence="6 12" id="KW-0489">Methyltransferase</keyword>
<organism evidence="12 13">
    <name type="scientific">Streptomyces cacaoi</name>
    <dbReference type="NCBI Taxonomy" id="1898"/>
    <lineage>
        <taxon>Bacteria</taxon>
        <taxon>Bacillati</taxon>
        <taxon>Actinomycetota</taxon>
        <taxon>Actinomycetes</taxon>
        <taxon>Kitasatosporales</taxon>
        <taxon>Streptomycetaceae</taxon>
        <taxon>Streptomyces</taxon>
    </lineage>
</organism>
<evidence type="ECO:0000256" key="10">
    <source>
        <dbReference type="ARBA" id="ARBA00031323"/>
    </source>
</evidence>
<dbReference type="GO" id="GO:0032259">
    <property type="term" value="P:methylation"/>
    <property type="evidence" value="ECO:0007669"/>
    <property type="project" value="UniProtKB-KW"/>
</dbReference>
<evidence type="ECO:0000256" key="8">
    <source>
        <dbReference type="ARBA" id="ARBA00022691"/>
    </source>
</evidence>
<dbReference type="InterPro" id="IPR029063">
    <property type="entry name" value="SAM-dependent_MTases_sf"/>
</dbReference>
<gene>
    <name evidence="12" type="primary">pcm_4</name>
    <name evidence="12" type="ORF">SCA03_69260</name>
</gene>
<sequence length="372" mass="39280">MITPSTVSAEGLRRRMVQRLTDEGALRTPKWREAFEAVPRELFVPRFTKREGNELVSYLPDHPGYLEAVYSTASLNVQYDQHGTATSSSSNPTMMALMLEALAPADDELPVLDLGTGPGYNAALLCHAYGPTRVVSLDVDHRLIVAAAGHLNGAGYTPSLAVGDGTAGCPGFAPYSAVIATFGVGRIPNAWREQVVRGGNIVANVGHGLIPLTIGDQGTAVGRFLPTHAAFMPARPTADTAAAPARSYAGKIATASGSGQEIELPAALDEDMPRFLGALAHPDVIEFSLVLDGQRVLGLVHPDSDSWARVTPRGGGTAQLDHGGPRDLWAERAPLLGEWAAAGRPGADAYTLTVHPDGRHQLAMGGWVWPLP</sequence>
<reference evidence="12 13" key="1">
    <citation type="submission" date="2019-06" db="EMBL/GenBank/DDBJ databases">
        <title>Whole genome shotgun sequence of Streptomyces cacaoi subsp. cacaoi NBRC 12748.</title>
        <authorList>
            <person name="Hosoyama A."/>
            <person name="Uohara A."/>
            <person name="Ohji S."/>
            <person name="Ichikawa N."/>
        </authorList>
    </citation>
    <scope>NUCLEOTIDE SEQUENCE [LARGE SCALE GENOMIC DNA]</scope>
    <source>
        <strain evidence="12 13">NBRC 12748</strain>
    </source>
</reference>
<accession>A0A4Y3R9E2</accession>
<dbReference type="EC" id="2.1.1.77" evidence="3"/>
<dbReference type="RefSeq" id="WP_086814185.1">
    <property type="nucleotide sequence ID" value="NZ_BJMM01000143.1"/>
</dbReference>
<proteinExistence type="inferred from homology"/>
<dbReference type="GO" id="GO:0005737">
    <property type="term" value="C:cytoplasm"/>
    <property type="evidence" value="ECO:0007669"/>
    <property type="project" value="UniProtKB-SubCell"/>
</dbReference>
<evidence type="ECO:0000256" key="11">
    <source>
        <dbReference type="ARBA" id="ARBA00031350"/>
    </source>
</evidence>
<keyword evidence="13" id="KW-1185">Reference proteome</keyword>
<dbReference type="EMBL" id="BJMM01000143">
    <property type="protein sequence ID" value="GEB54375.1"/>
    <property type="molecule type" value="Genomic_DNA"/>
</dbReference>
<dbReference type="Pfam" id="PF01135">
    <property type="entry name" value="PCMT"/>
    <property type="match status" value="1"/>
</dbReference>
<evidence type="ECO:0000313" key="13">
    <source>
        <dbReference type="Proteomes" id="UP000319210"/>
    </source>
</evidence>
<comment type="subcellular location">
    <subcellularLocation>
        <location evidence="1">Cytoplasm</location>
    </subcellularLocation>
</comment>
<dbReference type="GO" id="GO:0004719">
    <property type="term" value="F:protein-L-isoaspartate (D-aspartate) O-methyltransferase activity"/>
    <property type="evidence" value="ECO:0007669"/>
    <property type="project" value="UniProtKB-EC"/>
</dbReference>
<evidence type="ECO:0000256" key="2">
    <source>
        <dbReference type="ARBA" id="ARBA00005369"/>
    </source>
</evidence>
<dbReference type="SUPFAM" id="SSF53335">
    <property type="entry name" value="S-adenosyl-L-methionine-dependent methyltransferases"/>
    <property type="match status" value="1"/>
</dbReference>
<evidence type="ECO:0000256" key="4">
    <source>
        <dbReference type="ARBA" id="ARBA00013346"/>
    </source>
</evidence>
<comment type="caution">
    <text evidence="12">The sequence shown here is derived from an EMBL/GenBank/DDBJ whole genome shotgun (WGS) entry which is preliminary data.</text>
</comment>